<feature type="transmembrane region" description="Helical" evidence="6">
    <location>
        <begin position="310"/>
        <end position="327"/>
    </location>
</feature>
<name>A0ABY4FV98_9MICO</name>
<dbReference type="InterPro" id="IPR036259">
    <property type="entry name" value="MFS_trans_sf"/>
</dbReference>
<dbReference type="Proteomes" id="UP000831775">
    <property type="component" value="Chromosome"/>
</dbReference>
<dbReference type="Gene3D" id="1.20.1250.20">
    <property type="entry name" value="MFS general substrate transporter like domains"/>
    <property type="match status" value="1"/>
</dbReference>
<evidence type="ECO:0000313" key="9">
    <source>
        <dbReference type="Proteomes" id="UP000831775"/>
    </source>
</evidence>
<dbReference type="Pfam" id="PF07690">
    <property type="entry name" value="MFS_1"/>
    <property type="match status" value="1"/>
</dbReference>
<feature type="transmembrane region" description="Helical" evidence="6">
    <location>
        <begin position="399"/>
        <end position="419"/>
    </location>
</feature>
<feature type="transmembrane region" description="Helical" evidence="6">
    <location>
        <begin position="281"/>
        <end position="301"/>
    </location>
</feature>
<comment type="subcellular location">
    <subcellularLocation>
        <location evidence="1">Cell membrane</location>
        <topology evidence="1">Multi-pass membrane protein</topology>
    </subcellularLocation>
</comment>
<keyword evidence="9" id="KW-1185">Reference proteome</keyword>
<feature type="compositionally biased region" description="Low complexity" evidence="5">
    <location>
        <begin position="7"/>
        <end position="25"/>
    </location>
</feature>
<dbReference type="SUPFAM" id="SSF103473">
    <property type="entry name" value="MFS general substrate transporter"/>
    <property type="match status" value="1"/>
</dbReference>
<feature type="transmembrane region" description="Helical" evidence="6">
    <location>
        <begin position="100"/>
        <end position="119"/>
    </location>
</feature>
<dbReference type="PANTHER" id="PTHR23542">
    <property type="match status" value="1"/>
</dbReference>
<keyword evidence="2 6" id="KW-0812">Transmembrane</keyword>
<feature type="transmembrane region" description="Helical" evidence="6">
    <location>
        <begin position="333"/>
        <end position="355"/>
    </location>
</feature>
<evidence type="ECO:0000259" key="7">
    <source>
        <dbReference type="PROSITE" id="PS50850"/>
    </source>
</evidence>
<accession>A0ABY4FV98</accession>
<evidence type="ECO:0000256" key="3">
    <source>
        <dbReference type="ARBA" id="ARBA00022989"/>
    </source>
</evidence>
<dbReference type="InterPro" id="IPR011701">
    <property type="entry name" value="MFS"/>
</dbReference>
<sequence length="425" mass="43009">MRPSESPAAGDPVPAPAAQPTAPAQPTTLLGQTGVTYFPLAFISRLPFAMMVIGVLTLVVSARGSVELAGLGSALVGIGAASIGPFIGAAADRFGQRPTLLIAAIVNSAALGALAWVAYSDLPNWVMLAVAFITGASGPQTSPMSRSRLVTIIQTDLPVERRPRTISTVLAYESAADEMVFVFGPVVVGVLATTMGAWAPVAGAAILTLVFVVAFALHHTSAPAKSAAERAATLAPASELARPTLLVVVGGIFTVGLVFGSTLTSLTAFMQDAGSAESAGLLYGVMGVGSAILALCVALFSPKFTLRHRWLAFAVFIVAGEALMAQADSVGTILVSLALTGIGIGPLLVTLYGFGAQRSPVGRSATVMTMLGSALMLGQSLAAAATGSVAENLGTDPAMSLPLGAAALVMVLGIANWILTPSSRR</sequence>
<dbReference type="RefSeq" id="WP_244685635.1">
    <property type="nucleotide sequence ID" value="NZ_CP095043.1"/>
</dbReference>
<feature type="transmembrane region" description="Helical" evidence="6">
    <location>
        <begin position="245"/>
        <end position="269"/>
    </location>
</feature>
<feature type="transmembrane region" description="Helical" evidence="6">
    <location>
        <begin position="367"/>
        <end position="387"/>
    </location>
</feature>
<protein>
    <submittedName>
        <fullName evidence="8">MFS transporter</fullName>
    </submittedName>
</protein>
<organism evidence="8 9">
    <name type="scientific">Leucobacter rhizosphaerae</name>
    <dbReference type="NCBI Taxonomy" id="2932245"/>
    <lineage>
        <taxon>Bacteria</taxon>
        <taxon>Bacillati</taxon>
        <taxon>Actinomycetota</taxon>
        <taxon>Actinomycetes</taxon>
        <taxon>Micrococcales</taxon>
        <taxon>Microbacteriaceae</taxon>
        <taxon>Leucobacter</taxon>
    </lineage>
</organism>
<feature type="transmembrane region" description="Helical" evidence="6">
    <location>
        <begin position="197"/>
        <end position="217"/>
    </location>
</feature>
<evidence type="ECO:0000256" key="2">
    <source>
        <dbReference type="ARBA" id="ARBA00022692"/>
    </source>
</evidence>
<feature type="domain" description="Major facilitator superfamily (MFS) profile" evidence="7">
    <location>
        <begin position="244"/>
        <end position="425"/>
    </location>
</feature>
<evidence type="ECO:0000256" key="4">
    <source>
        <dbReference type="ARBA" id="ARBA00023136"/>
    </source>
</evidence>
<dbReference type="PROSITE" id="PS50850">
    <property type="entry name" value="MFS"/>
    <property type="match status" value="1"/>
</dbReference>
<dbReference type="EMBL" id="CP095043">
    <property type="protein sequence ID" value="UOQ60202.1"/>
    <property type="molecule type" value="Genomic_DNA"/>
</dbReference>
<evidence type="ECO:0000256" key="6">
    <source>
        <dbReference type="SAM" id="Phobius"/>
    </source>
</evidence>
<feature type="region of interest" description="Disordered" evidence="5">
    <location>
        <begin position="1"/>
        <end position="25"/>
    </location>
</feature>
<evidence type="ECO:0000256" key="5">
    <source>
        <dbReference type="SAM" id="MobiDB-lite"/>
    </source>
</evidence>
<evidence type="ECO:0000256" key="1">
    <source>
        <dbReference type="ARBA" id="ARBA00004651"/>
    </source>
</evidence>
<dbReference type="InterPro" id="IPR020846">
    <property type="entry name" value="MFS_dom"/>
</dbReference>
<keyword evidence="3 6" id="KW-1133">Transmembrane helix</keyword>
<evidence type="ECO:0000313" key="8">
    <source>
        <dbReference type="EMBL" id="UOQ60202.1"/>
    </source>
</evidence>
<feature type="transmembrane region" description="Helical" evidence="6">
    <location>
        <begin position="68"/>
        <end position="88"/>
    </location>
</feature>
<keyword evidence="4 6" id="KW-0472">Membrane</keyword>
<dbReference type="PANTHER" id="PTHR23542:SF1">
    <property type="entry name" value="MAJOR FACILITATOR SUPERFAMILY (MFS) PROFILE DOMAIN-CONTAINING PROTEIN"/>
    <property type="match status" value="1"/>
</dbReference>
<gene>
    <name evidence="8" type="ORF">MUN76_14360</name>
</gene>
<feature type="transmembrane region" description="Helical" evidence="6">
    <location>
        <begin position="42"/>
        <end position="62"/>
    </location>
</feature>
<reference evidence="8 9" key="1">
    <citation type="submission" date="2022-04" db="EMBL/GenBank/DDBJ databases">
        <title>Leucobacter sp. isolated from rhizosphere of onion.</title>
        <authorList>
            <person name="Won M."/>
            <person name="Lee C.-M."/>
            <person name="Woen H.-Y."/>
            <person name="Kwon S.-W."/>
        </authorList>
    </citation>
    <scope>NUCLEOTIDE SEQUENCE [LARGE SCALE GENOMIC DNA]</scope>
    <source>
        <strain evidence="8 9">H25R-14</strain>
    </source>
</reference>
<proteinExistence type="predicted"/>